<keyword evidence="4 9" id="KW-0812">Transmembrane</keyword>
<dbReference type="AlphaFoldDB" id="A0A5N5TEL2"/>
<evidence type="ECO:0000256" key="4">
    <source>
        <dbReference type="ARBA" id="ARBA00022692"/>
    </source>
</evidence>
<gene>
    <name evidence="11" type="primary">Samm50</name>
    <name evidence="11" type="ORF">Anas_11094</name>
</gene>
<dbReference type="InterPro" id="IPR000184">
    <property type="entry name" value="Bac_surfAg_D15"/>
</dbReference>
<name>A0A5N5TEL2_9CRUS</name>
<evidence type="ECO:0000256" key="5">
    <source>
        <dbReference type="ARBA" id="ARBA00022787"/>
    </source>
</evidence>
<evidence type="ECO:0000259" key="10">
    <source>
        <dbReference type="Pfam" id="PF01103"/>
    </source>
</evidence>
<dbReference type="PANTHER" id="PTHR12815:SF18">
    <property type="entry name" value="SORTING AND ASSEMBLY MACHINERY COMPONENT 50 HOMOLOG"/>
    <property type="match status" value="1"/>
</dbReference>
<dbReference type="OrthoDB" id="1724197at2759"/>
<dbReference type="GO" id="GO:0045040">
    <property type="term" value="P:protein insertion into mitochondrial outer membrane"/>
    <property type="evidence" value="ECO:0007669"/>
    <property type="project" value="TreeGrafter"/>
</dbReference>
<feature type="non-terminal residue" evidence="11">
    <location>
        <position position="1"/>
    </location>
</feature>
<keyword evidence="9" id="KW-1133">Transmembrane helix</keyword>
<sequence length="493" mass="55185">IFSLKACKLDFSFVYLFVFFGLMKLVCILQSSHRKFKDRKQKLQNIRKKLAELRLKLLQVKLGRLKARVQRVHVDGISRTKDDIVIGSVRDVFTAADFQTVILRIHEARMRLENLGCFKNVGVLIDTYSGDGAYDDGIEVTFEVKEVNLLGAKINTNVGNNEGSITSGGMLRNIFGRGEELSTEYSYGTKRTSSFHTTFRKPFHNEAATELSTSIYQQASEAPWSGYKELDRGVLLSLAFATAPSIEQKLILDGAWRHLSCLSRSTAFAVREQSGHSLKSALRHELSLDKRDELVFPTDGIAFNMKNEFAGLGGDVGFFKNELNFQLNLPLVNEMVVQGSVQAGHMLPLRNNKTHCIIDRFILGGPTSVRGFEMGGVGPHSDNHALGAEMYWAAGLHFYCPLPLLGRGGSFSDKFRLHSFVNIGNIGDFDLTDNYKRNLENLFKDMRLSYGAGLAMSLGGFARVELNYCIPLILQRYDRPYNGIQFGVSTNFL</sequence>
<dbReference type="EMBL" id="SEYY01002636">
    <property type="protein sequence ID" value="KAB7504667.1"/>
    <property type="molecule type" value="Genomic_DNA"/>
</dbReference>
<keyword evidence="6" id="KW-0496">Mitochondrion</keyword>
<evidence type="ECO:0000256" key="8">
    <source>
        <dbReference type="SAM" id="Coils"/>
    </source>
</evidence>
<reference evidence="11 12" key="1">
    <citation type="journal article" date="2019" name="PLoS Biol.">
        <title>Sex chromosomes control vertical transmission of feminizing Wolbachia symbionts in an isopod.</title>
        <authorList>
            <person name="Becking T."/>
            <person name="Chebbi M.A."/>
            <person name="Giraud I."/>
            <person name="Moumen B."/>
            <person name="Laverre T."/>
            <person name="Caubet Y."/>
            <person name="Peccoud J."/>
            <person name="Gilbert C."/>
            <person name="Cordaux R."/>
        </authorList>
    </citation>
    <scope>NUCLEOTIDE SEQUENCE [LARGE SCALE GENOMIC DNA]</scope>
    <source>
        <strain evidence="11">ANa2</strain>
        <tissue evidence="11">Whole body excluding digestive tract and cuticle</tissue>
    </source>
</reference>
<dbReference type="PANTHER" id="PTHR12815">
    <property type="entry name" value="SORTING AND ASSEMBLY MACHINERY SAMM50 PROTEIN FAMILY MEMBER"/>
    <property type="match status" value="1"/>
</dbReference>
<evidence type="ECO:0000256" key="9">
    <source>
        <dbReference type="SAM" id="Phobius"/>
    </source>
</evidence>
<dbReference type="Pfam" id="PF01103">
    <property type="entry name" value="Omp85"/>
    <property type="match status" value="1"/>
</dbReference>
<evidence type="ECO:0000313" key="12">
    <source>
        <dbReference type="Proteomes" id="UP000326759"/>
    </source>
</evidence>
<dbReference type="FunFam" id="2.40.160.50:FF:000002">
    <property type="entry name" value="sorting and assembly machinery component 50 homolog"/>
    <property type="match status" value="1"/>
</dbReference>
<evidence type="ECO:0000313" key="11">
    <source>
        <dbReference type="EMBL" id="KAB7504667.1"/>
    </source>
</evidence>
<evidence type="ECO:0000256" key="7">
    <source>
        <dbReference type="ARBA" id="ARBA00023136"/>
    </source>
</evidence>
<comment type="caution">
    <text evidence="11">The sequence shown here is derived from an EMBL/GenBank/DDBJ whole genome shotgun (WGS) entry which is preliminary data.</text>
</comment>
<keyword evidence="3" id="KW-1134">Transmembrane beta strand</keyword>
<proteinExistence type="inferred from homology"/>
<feature type="transmembrane region" description="Helical" evidence="9">
    <location>
        <begin position="12"/>
        <end position="32"/>
    </location>
</feature>
<keyword evidence="5" id="KW-1000">Mitochondrion outer membrane</keyword>
<protein>
    <submittedName>
        <fullName evidence="11">Sorting and assembly machinery component 50-like protein</fullName>
    </submittedName>
</protein>
<feature type="coiled-coil region" evidence="8">
    <location>
        <begin position="36"/>
        <end position="68"/>
    </location>
</feature>
<feature type="domain" description="Bacterial surface antigen (D15)" evidence="10">
    <location>
        <begin position="173"/>
        <end position="492"/>
    </location>
</feature>
<dbReference type="Gene3D" id="2.40.160.50">
    <property type="entry name" value="membrane protein fhac: a member of the omp85/tpsb transporter family"/>
    <property type="match status" value="1"/>
</dbReference>
<dbReference type="Proteomes" id="UP000326759">
    <property type="component" value="Unassembled WGS sequence"/>
</dbReference>
<dbReference type="GO" id="GO:0033108">
    <property type="term" value="P:mitochondrial respiratory chain complex assembly"/>
    <property type="evidence" value="ECO:0007669"/>
    <property type="project" value="TreeGrafter"/>
</dbReference>
<organism evidence="11 12">
    <name type="scientific">Armadillidium nasatum</name>
    <dbReference type="NCBI Taxonomy" id="96803"/>
    <lineage>
        <taxon>Eukaryota</taxon>
        <taxon>Metazoa</taxon>
        <taxon>Ecdysozoa</taxon>
        <taxon>Arthropoda</taxon>
        <taxon>Crustacea</taxon>
        <taxon>Multicrustacea</taxon>
        <taxon>Malacostraca</taxon>
        <taxon>Eumalacostraca</taxon>
        <taxon>Peracarida</taxon>
        <taxon>Isopoda</taxon>
        <taxon>Oniscidea</taxon>
        <taxon>Crinocheta</taxon>
        <taxon>Armadillidiidae</taxon>
        <taxon>Armadillidium</taxon>
    </lineage>
</organism>
<evidence type="ECO:0000256" key="2">
    <source>
        <dbReference type="ARBA" id="ARBA00010913"/>
    </source>
</evidence>
<evidence type="ECO:0000256" key="3">
    <source>
        <dbReference type="ARBA" id="ARBA00022452"/>
    </source>
</evidence>
<comment type="subcellular location">
    <subcellularLocation>
        <location evidence="1">Mitochondrion outer membrane</location>
        <topology evidence="1">Multi-pass membrane protein</topology>
    </subcellularLocation>
</comment>
<accession>A0A5N5TEL2</accession>
<dbReference type="GO" id="GO:0005741">
    <property type="term" value="C:mitochondrial outer membrane"/>
    <property type="evidence" value="ECO:0007669"/>
    <property type="project" value="UniProtKB-SubCell"/>
</dbReference>
<keyword evidence="12" id="KW-1185">Reference proteome</keyword>
<keyword evidence="8" id="KW-0175">Coiled coil</keyword>
<comment type="similarity">
    <text evidence="2">Belongs to the SAM50/omp85 family.</text>
</comment>
<keyword evidence="7 9" id="KW-0472">Membrane</keyword>
<evidence type="ECO:0000256" key="1">
    <source>
        <dbReference type="ARBA" id="ARBA00004374"/>
    </source>
</evidence>
<evidence type="ECO:0000256" key="6">
    <source>
        <dbReference type="ARBA" id="ARBA00023128"/>
    </source>
</evidence>
<dbReference type="InterPro" id="IPR039910">
    <property type="entry name" value="D15-like"/>
</dbReference>